<dbReference type="InterPro" id="IPR013767">
    <property type="entry name" value="PAS_fold"/>
</dbReference>
<evidence type="ECO:0000259" key="1">
    <source>
        <dbReference type="PROSITE" id="PS50112"/>
    </source>
</evidence>
<sequence length="101" mass="11412">MITDVNGVVLYANKALSNLTGYSLKEIIGKKPSLWGGQMLKAFYRDLWHKIKDEKQITIVTVTNKKKSGQLYEVTLRISPLLDEKGNPKFFVGVETKIGKK</sequence>
<dbReference type="AlphaFoldDB" id="A0A1F5HT20"/>
<accession>A0A1F5HT20</accession>
<name>A0A1F5HT20_9BACT</name>
<evidence type="ECO:0000313" key="3">
    <source>
        <dbReference type="Proteomes" id="UP000178845"/>
    </source>
</evidence>
<protein>
    <recommendedName>
        <fullName evidence="1">PAS domain-containing protein</fullName>
    </recommendedName>
</protein>
<dbReference type="PROSITE" id="PS50112">
    <property type="entry name" value="PAS"/>
    <property type="match status" value="1"/>
</dbReference>
<reference evidence="2 3" key="1">
    <citation type="journal article" date="2016" name="Nat. Commun.">
        <title>Thousands of microbial genomes shed light on interconnected biogeochemical processes in an aquifer system.</title>
        <authorList>
            <person name="Anantharaman K."/>
            <person name="Brown C.T."/>
            <person name="Hug L.A."/>
            <person name="Sharon I."/>
            <person name="Castelle C.J."/>
            <person name="Probst A.J."/>
            <person name="Thomas B.C."/>
            <person name="Singh A."/>
            <person name="Wilkins M.J."/>
            <person name="Karaoz U."/>
            <person name="Brodie E.L."/>
            <person name="Williams K.H."/>
            <person name="Hubbard S.S."/>
            <person name="Banfield J.F."/>
        </authorList>
    </citation>
    <scope>NUCLEOTIDE SEQUENCE [LARGE SCALE GENOMIC DNA]</scope>
</reference>
<dbReference type="GO" id="GO:0006355">
    <property type="term" value="P:regulation of DNA-templated transcription"/>
    <property type="evidence" value="ECO:0007669"/>
    <property type="project" value="InterPro"/>
</dbReference>
<evidence type="ECO:0000313" key="2">
    <source>
        <dbReference type="EMBL" id="OGE07304.1"/>
    </source>
</evidence>
<dbReference type="CDD" id="cd00130">
    <property type="entry name" value="PAS"/>
    <property type="match status" value="1"/>
</dbReference>
<proteinExistence type="predicted"/>
<organism evidence="2 3">
    <name type="scientific">Candidatus Curtissbacteria bacterium RIFCSPLOWO2_02_FULL_40_13b</name>
    <dbReference type="NCBI Taxonomy" id="1797733"/>
    <lineage>
        <taxon>Bacteria</taxon>
        <taxon>Candidatus Curtissiibacteriota</taxon>
    </lineage>
</organism>
<dbReference type="InterPro" id="IPR035965">
    <property type="entry name" value="PAS-like_dom_sf"/>
</dbReference>
<comment type="caution">
    <text evidence="2">The sequence shown here is derived from an EMBL/GenBank/DDBJ whole genome shotgun (WGS) entry which is preliminary data.</text>
</comment>
<dbReference type="Gene3D" id="3.30.450.20">
    <property type="entry name" value="PAS domain"/>
    <property type="match status" value="1"/>
</dbReference>
<dbReference type="Proteomes" id="UP000178845">
    <property type="component" value="Unassembled WGS sequence"/>
</dbReference>
<feature type="domain" description="PAS" evidence="1">
    <location>
        <begin position="1"/>
        <end position="30"/>
    </location>
</feature>
<dbReference type="SUPFAM" id="SSF55785">
    <property type="entry name" value="PYP-like sensor domain (PAS domain)"/>
    <property type="match status" value="1"/>
</dbReference>
<dbReference type="Pfam" id="PF00989">
    <property type="entry name" value="PAS"/>
    <property type="match status" value="1"/>
</dbReference>
<dbReference type="EMBL" id="MFBW01000037">
    <property type="protein sequence ID" value="OGE07304.1"/>
    <property type="molecule type" value="Genomic_DNA"/>
</dbReference>
<dbReference type="InterPro" id="IPR000014">
    <property type="entry name" value="PAS"/>
</dbReference>
<dbReference type="NCBIfam" id="TIGR00229">
    <property type="entry name" value="sensory_box"/>
    <property type="match status" value="1"/>
</dbReference>
<gene>
    <name evidence="2" type="ORF">A3I53_00110</name>
</gene>